<evidence type="ECO:0000313" key="1">
    <source>
        <dbReference type="EMBL" id="KAI4373765.1"/>
    </source>
</evidence>
<sequence length="145" mass="16074">MDQVKEIKGKKNLIAKTWERCKSLGRGGGSQPPSCRRSSFAKKKSKSWNGIEAYDDAGEGGGGGRRVAPKGCFSVYVGAEKRKFVVRTEFANHPLFRVLLEQAEAEYGYNSCGPIELPCDVEIFYRVLREMDGSDDESTRRGSSL</sequence>
<organism evidence="1 2">
    <name type="scientific">Melastoma candidum</name>
    <dbReference type="NCBI Taxonomy" id="119954"/>
    <lineage>
        <taxon>Eukaryota</taxon>
        <taxon>Viridiplantae</taxon>
        <taxon>Streptophyta</taxon>
        <taxon>Embryophyta</taxon>
        <taxon>Tracheophyta</taxon>
        <taxon>Spermatophyta</taxon>
        <taxon>Magnoliopsida</taxon>
        <taxon>eudicotyledons</taxon>
        <taxon>Gunneridae</taxon>
        <taxon>Pentapetalae</taxon>
        <taxon>rosids</taxon>
        <taxon>malvids</taxon>
        <taxon>Myrtales</taxon>
        <taxon>Melastomataceae</taxon>
        <taxon>Melastomatoideae</taxon>
        <taxon>Melastomateae</taxon>
        <taxon>Melastoma</taxon>
    </lineage>
</organism>
<dbReference type="EMBL" id="CM042883">
    <property type="protein sequence ID" value="KAI4373765.1"/>
    <property type="molecule type" value="Genomic_DNA"/>
</dbReference>
<comment type="caution">
    <text evidence="1">The sequence shown here is derived from an EMBL/GenBank/DDBJ whole genome shotgun (WGS) entry which is preliminary data.</text>
</comment>
<reference evidence="2" key="1">
    <citation type="journal article" date="2023" name="Front. Plant Sci.">
        <title>Chromosomal-level genome assembly of Melastoma candidum provides insights into trichome evolution.</title>
        <authorList>
            <person name="Zhong Y."/>
            <person name="Wu W."/>
            <person name="Sun C."/>
            <person name="Zou P."/>
            <person name="Liu Y."/>
            <person name="Dai S."/>
            <person name="Zhou R."/>
        </authorList>
    </citation>
    <scope>NUCLEOTIDE SEQUENCE [LARGE SCALE GENOMIC DNA]</scope>
</reference>
<gene>
    <name evidence="1" type="ORF">MLD38_011849</name>
</gene>
<dbReference type="Proteomes" id="UP001057402">
    <property type="component" value="Chromosome 4"/>
</dbReference>
<evidence type="ECO:0000313" key="2">
    <source>
        <dbReference type="Proteomes" id="UP001057402"/>
    </source>
</evidence>
<protein>
    <submittedName>
        <fullName evidence="1">Uncharacterized protein</fullName>
    </submittedName>
</protein>
<proteinExistence type="predicted"/>
<accession>A0ACB9R4F1</accession>
<keyword evidence="2" id="KW-1185">Reference proteome</keyword>
<name>A0ACB9R4F1_9MYRT</name>